<comment type="caution">
    <text evidence="2">The sequence shown here is derived from an EMBL/GenBank/DDBJ whole genome shotgun (WGS) entry which is preliminary data.</text>
</comment>
<protein>
    <submittedName>
        <fullName evidence="2">Uncharacterized protein</fullName>
    </submittedName>
</protein>
<evidence type="ECO:0000256" key="1">
    <source>
        <dbReference type="SAM" id="Phobius"/>
    </source>
</evidence>
<feature type="transmembrane region" description="Helical" evidence="1">
    <location>
        <begin position="66"/>
        <end position="90"/>
    </location>
</feature>
<reference evidence="2" key="1">
    <citation type="submission" date="2022-11" db="EMBL/GenBank/DDBJ databases">
        <authorList>
            <person name="Petersen C."/>
        </authorList>
    </citation>
    <scope>NUCLEOTIDE SEQUENCE</scope>
    <source>
        <strain evidence="2">IBT 30069</strain>
    </source>
</reference>
<dbReference type="AlphaFoldDB" id="A0A9W9FUS1"/>
<keyword evidence="1" id="KW-0472">Membrane</keyword>
<keyword evidence="1" id="KW-1133">Transmembrane helix</keyword>
<organism evidence="2 3">
    <name type="scientific">Penicillium angulare</name>
    <dbReference type="NCBI Taxonomy" id="116970"/>
    <lineage>
        <taxon>Eukaryota</taxon>
        <taxon>Fungi</taxon>
        <taxon>Dikarya</taxon>
        <taxon>Ascomycota</taxon>
        <taxon>Pezizomycotina</taxon>
        <taxon>Eurotiomycetes</taxon>
        <taxon>Eurotiomycetidae</taxon>
        <taxon>Eurotiales</taxon>
        <taxon>Aspergillaceae</taxon>
        <taxon>Penicillium</taxon>
    </lineage>
</organism>
<evidence type="ECO:0000313" key="2">
    <source>
        <dbReference type="EMBL" id="KAJ5106779.1"/>
    </source>
</evidence>
<sequence>MALLFSAWAQDPGNIAVAFSSLGVFLHLSLIPFEIDESAPHLVGAFALSWIGLATVFVRFSEMSVISAVLHTSLAGLSFAGALATSMTVYRVFFHRLRNFQGPLGPKISRFFVMSDITKSGLKYHVELDKMHQEYGDFVRVGMQHHLQTENIEVFN</sequence>
<keyword evidence="1" id="KW-0812">Transmembrane</keyword>
<dbReference type="OrthoDB" id="4350781at2759"/>
<feature type="transmembrane region" description="Helical" evidence="1">
    <location>
        <begin position="42"/>
        <end position="60"/>
    </location>
</feature>
<gene>
    <name evidence="2" type="ORF">N7456_003454</name>
</gene>
<evidence type="ECO:0000313" key="3">
    <source>
        <dbReference type="Proteomes" id="UP001149165"/>
    </source>
</evidence>
<dbReference type="Proteomes" id="UP001149165">
    <property type="component" value="Unassembled WGS sequence"/>
</dbReference>
<proteinExistence type="predicted"/>
<reference evidence="2" key="2">
    <citation type="journal article" date="2023" name="IMA Fungus">
        <title>Comparative genomic study of the Penicillium genus elucidates a diverse pangenome and 15 lateral gene transfer events.</title>
        <authorList>
            <person name="Petersen C."/>
            <person name="Sorensen T."/>
            <person name="Nielsen M.R."/>
            <person name="Sondergaard T.E."/>
            <person name="Sorensen J.L."/>
            <person name="Fitzpatrick D.A."/>
            <person name="Frisvad J.C."/>
            <person name="Nielsen K.L."/>
        </authorList>
    </citation>
    <scope>NUCLEOTIDE SEQUENCE</scope>
    <source>
        <strain evidence="2">IBT 30069</strain>
    </source>
</reference>
<dbReference type="EMBL" id="JAPQKH010000003">
    <property type="protein sequence ID" value="KAJ5106779.1"/>
    <property type="molecule type" value="Genomic_DNA"/>
</dbReference>
<name>A0A9W9FUS1_9EURO</name>
<keyword evidence="3" id="KW-1185">Reference proteome</keyword>
<accession>A0A9W9FUS1</accession>
<feature type="transmembrane region" description="Helical" evidence="1">
    <location>
        <begin position="12"/>
        <end position="30"/>
    </location>
</feature>